<evidence type="ECO:0000259" key="2">
    <source>
        <dbReference type="PROSITE" id="PS50263"/>
    </source>
</evidence>
<reference evidence="3 4" key="1">
    <citation type="submission" date="2018-12" db="EMBL/GenBank/DDBJ databases">
        <authorList>
            <consortium name="Pathogen Informatics"/>
        </authorList>
    </citation>
    <scope>NUCLEOTIDE SEQUENCE [LARGE SCALE GENOMIC DNA]</scope>
    <source>
        <strain evidence="3 4">NCTC13652</strain>
    </source>
</reference>
<dbReference type="PANTHER" id="PTHR23088:SF27">
    <property type="entry name" value="DEAMINATED GLUTATHIONE AMIDASE"/>
    <property type="match status" value="1"/>
</dbReference>
<dbReference type="PROSITE" id="PS50263">
    <property type="entry name" value="CN_HYDROLASE"/>
    <property type="match status" value="1"/>
</dbReference>
<dbReference type="STRING" id="1122997.GCA_000425285_00745"/>
<dbReference type="SUPFAM" id="SSF56317">
    <property type="entry name" value="Carbon-nitrogen hydrolase"/>
    <property type="match status" value="1"/>
</dbReference>
<dbReference type="EC" id="3.5.1.100" evidence="3"/>
<feature type="domain" description="CN hydrolase" evidence="2">
    <location>
        <begin position="4"/>
        <end position="258"/>
    </location>
</feature>
<dbReference type="InterPro" id="IPR036526">
    <property type="entry name" value="C-N_Hydrolase_sf"/>
</dbReference>
<gene>
    <name evidence="3" type="primary">ramA</name>
    <name evidence="3" type="ORF">NCTC13652_00278</name>
</gene>
<dbReference type="Proteomes" id="UP000277858">
    <property type="component" value="Chromosome"/>
</dbReference>
<dbReference type="InterPro" id="IPR003010">
    <property type="entry name" value="C-N_Hydrolase"/>
</dbReference>
<proteinExistence type="inferred from homology"/>
<dbReference type="EMBL" id="LR134473">
    <property type="protein sequence ID" value="VEI02112.1"/>
    <property type="molecule type" value="Genomic_DNA"/>
</dbReference>
<dbReference type="PANTHER" id="PTHR23088">
    <property type="entry name" value="NITRILASE-RELATED"/>
    <property type="match status" value="1"/>
</dbReference>
<organism evidence="3 4">
    <name type="scientific">Acidipropionibacterium jensenii</name>
    <dbReference type="NCBI Taxonomy" id="1749"/>
    <lineage>
        <taxon>Bacteria</taxon>
        <taxon>Bacillati</taxon>
        <taxon>Actinomycetota</taxon>
        <taxon>Actinomycetes</taxon>
        <taxon>Propionibacteriales</taxon>
        <taxon>Propionibacteriaceae</taxon>
        <taxon>Acidipropionibacterium</taxon>
    </lineage>
</organism>
<dbReference type="AlphaFoldDB" id="A0A3S4YVJ9"/>
<dbReference type="CDD" id="cd07581">
    <property type="entry name" value="nitrilase_3"/>
    <property type="match status" value="1"/>
</dbReference>
<dbReference type="Gene3D" id="3.60.110.10">
    <property type="entry name" value="Carbon-nitrogen hydrolase"/>
    <property type="match status" value="1"/>
</dbReference>
<name>A0A3S4YVJ9_9ACTN</name>
<dbReference type="PROSITE" id="PS01227">
    <property type="entry name" value="UPF0012"/>
    <property type="match status" value="1"/>
</dbReference>
<accession>A0A3S4YVJ9</accession>
<dbReference type="Pfam" id="PF00795">
    <property type="entry name" value="CN_hydrolase"/>
    <property type="match status" value="1"/>
</dbReference>
<evidence type="ECO:0000313" key="3">
    <source>
        <dbReference type="EMBL" id="VEI02112.1"/>
    </source>
</evidence>
<sequence length="282" mass="29288">MGAMRIALAQLTSGRDVAANLDLVRDWTQRAAGQDAELIVFPEATMRAFGNSLTDIAEPLDGPFATGVQQIAGQCGVTIAVGMFTPGDRGHVRNTLLVAGPAGIVSSYDKIHLFDAFGFAESDTVTAGTSPTVAAVGKTTVGLAVCYDIRFPGLFIQLADLGATVTIVPASWGAGVSAAERAGKLRQWRLLARARALDSTCFVVAVGQADPASADRDAEHAPSSAPTGIGHSMVVAPDGQILCELADSAELRVVQIDPKEVDAVRASLPVLANRARTVRPSL</sequence>
<dbReference type="GO" id="GO:0016787">
    <property type="term" value="F:hydrolase activity"/>
    <property type="evidence" value="ECO:0007669"/>
    <property type="project" value="UniProtKB-KW"/>
</dbReference>
<keyword evidence="4" id="KW-1185">Reference proteome</keyword>
<protein>
    <submittedName>
        <fullName evidence="3">(R)-stereoselective amidase</fullName>
        <ecNumber evidence="3">3.5.1.100</ecNumber>
    </submittedName>
</protein>
<keyword evidence="3" id="KW-0378">Hydrolase</keyword>
<comment type="similarity">
    <text evidence="1">Belongs to the carbon-nitrogen hydrolase superfamily. NIT1/NIT2 family.</text>
</comment>
<dbReference type="InterPro" id="IPR001110">
    <property type="entry name" value="UPF0012_CS"/>
</dbReference>
<evidence type="ECO:0000313" key="4">
    <source>
        <dbReference type="Proteomes" id="UP000277858"/>
    </source>
</evidence>
<evidence type="ECO:0000256" key="1">
    <source>
        <dbReference type="ARBA" id="ARBA00010613"/>
    </source>
</evidence>